<dbReference type="Pfam" id="PF04043">
    <property type="entry name" value="PMEI"/>
    <property type="match status" value="1"/>
</dbReference>
<evidence type="ECO:0000313" key="6">
    <source>
        <dbReference type="Proteomes" id="UP000238479"/>
    </source>
</evidence>
<feature type="domain" description="Pectinesterase inhibitor" evidence="4">
    <location>
        <begin position="65"/>
        <end position="225"/>
    </location>
</feature>
<dbReference type="Gramene" id="PRQ59851">
    <property type="protein sequence ID" value="PRQ59851"/>
    <property type="gene ID" value="RchiOBHm_Chr1g0374721"/>
</dbReference>
<dbReference type="InterPro" id="IPR035513">
    <property type="entry name" value="Invertase/methylesterase_inhib"/>
</dbReference>
<sequence>MLTNPIPSINTPSPSSSSSNLNFPNQSLTLSSLLQLSLITMARSSILFLLLALFALTANSASTTTASNFVKTSCSTTTYPDLCVQSLSSFSTAIQQSPRQLAQTALSVSLTRAQFAKSFVTKLTKFKGLSHKEYEAIDDCLEEMGDSVDRLSKSVDELKKMGKSSKGQDFLWHMSNVETWVSAALTDDNTCLDGFSGKAMNGKIKASIRAQVLNVAKVTSNALALCNHFASKY</sequence>
<dbReference type="InterPro" id="IPR051955">
    <property type="entry name" value="PME_Inhibitor"/>
</dbReference>
<reference evidence="5 6" key="1">
    <citation type="journal article" date="2018" name="Nat. Genet.">
        <title>The Rosa genome provides new insights in the design of modern roses.</title>
        <authorList>
            <person name="Bendahmane M."/>
        </authorList>
    </citation>
    <scope>NUCLEOTIDE SEQUENCE [LARGE SCALE GENOMIC DNA]</scope>
    <source>
        <strain evidence="6">cv. Old Blush</strain>
    </source>
</reference>
<evidence type="ECO:0000313" key="5">
    <source>
        <dbReference type="EMBL" id="PRQ59851.1"/>
    </source>
</evidence>
<dbReference type="Gene3D" id="1.20.140.40">
    <property type="entry name" value="Invertase/pectin methylesterase inhibitor family protein"/>
    <property type="match status" value="1"/>
</dbReference>
<evidence type="ECO:0000256" key="1">
    <source>
        <dbReference type="ARBA" id="ARBA00022729"/>
    </source>
</evidence>
<dbReference type="AlphaFoldDB" id="A0A2P6SMG1"/>
<dbReference type="EMBL" id="PDCK01000039">
    <property type="protein sequence ID" value="PRQ59851.1"/>
    <property type="molecule type" value="Genomic_DNA"/>
</dbReference>
<proteinExistence type="inferred from homology"/>
<dbReference type="Proteomes" id="UP000238479">
    <property type="component" value="Chromosome 1"/>
</dbReference>
<gene>
    <name evidence="5" type="ORF">RchiOBHm_Chr1g0374721</name>
</gene>
<dbReference type="InterPro" id="IPR006501">
    <property type="entry name" value="Pectinesterase_inhib_dom"/>
</dbReference>
<dbReference type="FunFam" id="1.20.140.40:FF:000005">
    <property type="entry name" value="Pectin methylesterase inhibitor 1"/>
    <property type="match status" value="1"/>
</dbReference>
<keyword evidence="5" id="KW-0378">Hydrolase</keyword>
<dbReference type="GO" id="GO:0046910">
    <property type="term" value="F:pectinesterase inhibitor activity"/>
    <property type="evidence" value="ECO:0007669"/>
    <property type="project" value="UniProtKB-ARBA"/>
</dbReference>
<evidence type="ECO:0000259" key="4">
    <source>
        <dbReference type="SMART" id="SM00856"/>
    </source>
</evidence>
<dbReference type="CDD" id="cd15798">
    <property type="entry name" value="PMEI-like_3"/>
    <property type="match status" value="1"/>
</dbReference>
<comment type="caution">
    <text evidence="5">The sequence shown here is derived from an EMBL/GenBank/DDBJ whole genome shotgun (WGS) entry which is preliminary data.</text>
</comment>
<dbReference type="SUPFAM" id="SSF101148">
    <property type="entry name" value="Plant invertase/pectin methylesterase inhibitor"/>
    <property type="match status" value="1"/>
</dbReference>
<dbReference type="STRING" id="74649.A0A2P6SMG1"/>
<name>A0A2P6SMG1_ROSCH</name>
<dbReference type="PANTHER" id="PTHR31080:SF87">
    <property type="entry name" value="PECTINESTERASE INHIBITOR 7"/>
    <property type="match status" value="1"/>
</dbReference>
<accession>A0A2P6SMG1</accession>
<keyword evidence="6" id="KW-1185">Reference proteome</keyword>
<evidence type="ECO:0000256" key="3">
    <source>
        <dbReference type="SAM" id="MobiDB-lite"/>
    </source>
</evidence>
<dbReference type="SMART" id="SM00856">
    <property type="entry name" value="PMEI"/>
    <property type="match status" value="1"/>
</dbReference>
<organism evidence="5 6">
    <name type="scientific">Rosa chinensis</name>
    <name type="common">China rose</name>
    <dbReference type="NCBI Taxonomy" id="74649"/>
    <lineage>
        <taxon>Eukaryota</taxon>
        <taxon>Viridiplantae</taxon>
        <taxon>Streptophyta</taxon>
        <taxon>Embryophyta</taxon>
        <taxon>Tracheophyta</taxon>
        <taxon>Spermatophyta</taxon>
        <taxon>Magnoliopsida</taxon>
        <taxon>eudicotyledons</taxon>
        <taxon>Gunneridae</taxon>
        <taxon>Pentapetalae</taxon>
        <taxon>rosids</taxon>
        <taxon>fabids</taxon>
        <taxon>Rosales</taxon>
        <taxon>Rosaceae</taxon>
        <taxon>Rosoideae</taxon>
        <taxon>Rosoideae incertae sedis</taxon>
        <taxon>Rosa</taxon>
    </lineage>
</organism>
<dbReference type="OMA" id="CSATKYP"/>
<protein>
    <submittedName>
        <fullName evidence="5">Putative pectinesterase</fullName>
        <ecNumber evidence="5">3.1.1.11</ecNumber>
    </submittedName>
</protein>
<keyword evidence="1" id="KW-0732">Signal</keyword>
<dbReference type="GO" id="GO:0030599">
    <property type="term" value="F:pectinesterase activity"/>
    <property type="evidence" value="ECO:0007669"/>
    <property type="project" value="UniProtKB-EC"/>
</dbReference>
<dbReference type="EC" id="3.1.1.11" evidence="5"/>
<comment type="similarity">
    <text evidence="2">Belongs to the PMEI family.</text>
</comment>
<dbReference type="PANTHER" id="PTHR31080">
    <property type="entry name" value="PECTINESTERASE INHIBITOR-LIKE"/>
    <property type="match status" value="1"/>
</dbReference>
<dbReference type="NCBIfam" id="TIGR01614">
    <property type="entry name" value="PME_inhib"/>
    <property type="match status" value="1"/>
</dbReference>
<evidence type="ECO:0000256" key="2">
    <source>
        <dbReference type="ARBA" id="ARBA00038471"/>
    </source>
</evidence>
<feature type="region of interest" description="Disordered" evidence="3">
    <location>
        <begin position="1"/>
        <end position="20"/>
    </location>
</feature>